<evidence type="ECO:0000256" key="1">
    <source>
        <dbReference type="ARBA" id="ARBA00022553"/>
    </source>
</evidence>
<feature type="region of interest" description="Disordered" evidence="3">
    <location>
        <begin position="325"/>
        <end position="385"/>
    </location>
</feature>
<feature type="compositionally biased region" description="Polar residues" evidence="3">
    <location>
        <begin position="354"/>
        <end position="368"/>
    </location>
</feature>
<evidence type="ECO:0000256" key="3">
    <source>
        <dbReference type="SAM" id="MobiDB-lite"/>
    </source>
</evidence>
<dbReference type="Proteomes" id="UP000502823">
    <property type="component" value="Unassembled WGS sequence"/>
</dbReference>
<dbReference type="OrthoDB" id="8197543at2759"/>
<dbReference type="InParanoid" id="A0A6L2Q5F1"/>
<keyword evidence="5" id="KW-1185">Reference proteome</keyword>
<name>A0A6L2Q5F1_COPFO</name>
<comment type="caution">
    <text evidence="4">The sequence shown here is derived from an EMBL/GenBank/DDBJ whole genome shotgun (WGS) entry which is preliminary data.</text>
</comment>
<keyword evidence="1" id="KW-0597">Phosphoprotein</keyword>
<protein>
    <submittedName>
        <fullName evidence="4">Uncharacterized protein</fullName>
    </submittedName>
</protein>
<dbReference type="AlphaFoldDB" id="A0A6L2Q5F1"/>
<keyword evidence="2" id="KW-0175">Coiled coil</keyword>
<reference evidence="5" key="1">
    <citation type="submission" date="2020-01" db="EMBL/GenBank/DDBJ databases">
        <title>Draft genome sequence of the Termite Coptotermes fromosanus.</title>
        <authorList>
            <person name="Itakura S."/>
            <person name="Yosikawa Y."/>
            <person name="Umezawa K."/>
        </authorList>
    </citation>
    <scope>NUCLEOTIDE SEQUENCE [LARGE SCALE GENOMIC DNA]</scope>
</reference>
<feature type="region of interest" description="Disordered" evidence="3">
    <location>
        <begin position="685"/>
        <end position="721"/>
    </location>
</feature>
<feature type="compositionally biased region" description="Basic and acidic residues" evidence="3">
    <location>
        <begin position="276"/>
        <end position="300"/>
    </location>
</feature>
<gene>
    <name evidence="4" type="ORF">Cfor_06458</name>
</gene>
<dbReference type="EMBL" id="BLKM01000870">
    <property type="protein sequence ID" value="GFG39150.1"/>
    <property type="molecule type" value="Genomic_DNA"/>
</dbReference>
<feature type="region of interest" description="Disordered" evidence="3">
    <location>
        <begin position="223"/>
        <end position="300"/>
    </location>
</feature>
<evidence type="ECO:0000313" key="4">
    <source>
        <dbReference type="EMBL" id="GFG39150.1"/>
    </source>
</evidence>
<evidence type="ECO:0000313" key="5">
    <source>
        <dbReference type="Proteomes" id="UP000502823"/>
    </source>
</evidence>
<dbReference type="Pfam" id="PF15266">
    <property type="entry name" value="DUF4594"/>
    <property type="match status" value="1"/>
</dbReference>
<dbReference type="InterPro" id="IPR029336">
    <property type="entry name" value="DUF4594"/>
</dbReference>
<evidence type="ECO:0000256" key="2">
    <source>
        <dbReference type="ARBA" id="ARBA00023054"/>
    </source>
</evidence>
<proteinExistence type="predicted"/>
<sequence>MYETFDREVRIRLLCICVGKTSFLQGRKHSLRPSGGRGVPEPEYDAWRAERNRIDSDRISRQRTAEGHWRREWDNEKLTQEEDVREAARVSRGGGSRRTNVVRNPYGDHGAHTEECKCVRSGDHSLFRSSRVRGNVRGGHGVSRGCRGNTQGARHVDTLPVLDSREESTAVAHSERSVISVGESLKISVPNDTPTSFRHVQVSAPVVAGTGRVGPRQTLRISYSSQSEDEAPSRRVELQPSRTSFSKDKARSDACSHSTVSDVSKPPLPPSAGVKLDSEPKTQRVKRLRQDSKVKKREKKEISVSEISKFVDKKEEAAVLTLAGCQKETESGGEDSWEDITTSGNDSACEELSPHSNTDSILDVTSTKVKSEVPENTGEMSPNPEIKSKMLQIGEFKSEVLQHTVEKPEVLQNTKVKVGMFQNAEVQPEMLHNPELKPDVLQDTEMKPDVLQDTEVRSGVLQNTEMRSEVLQNTEMISEVLQNTDMKSDMLQNIAGRTGVLQNMEMRSEVIQNTDVKSDVLQNTAGRTGVLQNTEMRSEVIQNTDVKSDVLQNTEGRSEVLQNTEVRSEVLQNTEVRSETLQTVGSVLNNDADDSTEVTQVIVNENLPDAVIQDILEKRCTSFGSTEYAQLRDISEICFEKSLSDTLAETKAETVNESTELTEVEDISLVTECKGERLESEIKIEPEKRCRQNEQPGKVDVTETSGSAAANSLPEEKEGPV</sequence>
<accession>A0A6L2Q5F1</accession>
<feature type="region of interest" description="Disordered" evidence="3">
    <location>
        <begin position="133"/>
        <end position="152"/>
    </location>
</feature>
<feature type="region of interest" description="Disordered" evidence="3">
    <location>
        <begin position="84"/>
        <end position="106"/>
    </location>
</feature>
<organism evidence="4 5">
    <name type="scientific">Coptotermes formosanus</name>
    <name type="common">Formosan subterranean termite</name>
    <dbReference type="NCBI Taxonomy" id="36987"/>
    <lineage>
        <taxon>Eukaryota</taxon>
        <taxon>Metazoa</taxon>
        <taxon>Ecdysozoa</taxon>
        <taxon>Arthropoda</taxon>
        <taxon>Hexapoda</taxon>
        <taxon>Insecta</taxon>
        <taxon>Pterygota</taxon>
        <taxon>Neoptera</taxon>
        <taxon>Polyneoptera</taxon>
        <taxon>Dictyoptera</taxon>
        <taxon>Blattodea</taxon>
        <taxon>Blattoidea</taxon>
        <taxon>Termitoidae</taxon>
        <taxon>Rhinotermitidae</taxon>
        <taxon>Coptotermes</taxon>
    </lineage>
</organism>
<feature type="compositionally biased region" description="Basic and acidic residues" evidence="3">
    <location>
        <begin position="245"/>
        <end position="254"/>
    </location>
</feature>